<dbReference type="PANTHER" id="PTHR33875">
    <property type="entry name" value="OS09G0542200 PROTEIN"/>
    <property type="match status" value="1"/>
</dbReference>
<dbReference type="Gene3D" id="3.40.30.10">
    <property type="entry name" value="Glutaredoxin"/>
    <property type="match status" value="1"/>
</dbReference>
<dbReference type="Proteomes" id="UP001056384">
    <property type="component" value="Chromosome 6"/>
</dbReference>
<reference evidence="1" key="1">
    <citation type="submission" date="2022-06" db="EMBL/GenBank/DDBJ databases">
        <title>Complete genome sequences of two strains of the flax pathogen Septoria linicola.</title>
        <authorList>
            <person name="Lapalu N."/>
            <person name="Simon A."/>
            <person name="Demenou B."/>
            <person name="Paumier D."/>
            <person name="Guillot M.-P."/>
            <person name="Gout L."/>
            <person name="Valade R."/>
        </authorList>
    </citation>
    <scope>NUCLEOTIDE SEQUENCE</scope>
    <source>
        <strain evidence="1">SE15195</strain>
    </source>
</reference>
<dbReference type="SUPFAM" id="SSF52833">
    <property type="entry name" value="Thioredoxin-like"/>
    <property type="match status" value="1"/>
</dbReference>
<accession>A0A9Q9B1K6</accession>
<dbReference type="AlphaFoldDB" id="A0A9Q9B1K6"/>
<protein>
    <submittedName>
        <fullName evidence="1">Thioredoxin-like protein</fullName>
    </submittedName>
</protein>
<sequence length="208" mass="23657">MALAPKFAGQKFVAKASPETLHTLELFLDYVCPFSKKQFDTVYNDVFPVVRQKYADKIQIIFRQQIQPWHPSSTLVHEAGVAVLQSDAARFWDFSKALFAKQTEYFDVNVVNEARNDTYKRLAKLAASVGLDEKDIYSRLEISNKPDKDGGLNTGNAVTNDLKLLVKNNRLQGIHVTPTVLFNGWPENSISSSFSKDDWEKWLEKNIV</sequence>
<evidence type="ECO:0000313" key="2">
    <source>
        <dbReference type="Proteomes" id="UP001056384"/>
    </source>
</evidence>
<evidence type="ECO:0000313" key="1">
    <source>
        <dbReference type="EMBL" id="USW54671.1"/>
    </source>
</evidence>
<dbReference type="OrthoDB" id="37297at2759"/>
<dbReference type="EMBL" id="CP099423">
    <property type="protein sequence ID" value="USW54671.1"/>
    <property type="molecule type" value="Genomic_DNA"/>
</dbReference>
<dbReference type="InterPro" id="IPR036249">
    <property type="entry name" value="Thioredoxin-like_sf"/>
</dbReference>
<dbReference type="PANTHER" id="PTHR33875:SF2">
    <property type="entry name" value="ACR183CP"/>
    <property type="match status" value="1"/>
</dbReference>
<name>A0A9Q9B1K6_9PEZI</name>
<organism evidence="1 2">
    <name type="scientific">Septoria linicola</name>
    <dbReference type="NCBI Taxonomy" id="215465"/>
    <lineage>
        <taxon>Eukaryota</taxon>
        <taxon>Fungi</taxon>
        <taxon>Dikarya</taxon>
        <taxon>Ascomycota</taxon>
        <taxon>Pezizomycotina</taxon>
        <taxon>Dothideomycetes</taxon>
        <taxon>Dothideomycetidae</taxon>
        <taxon>Mycosphaerellales</taxon>
        <taxon>Mycosphaerellaceae</taxon>
        <taxon>Septoria</taxon>
    </lineage>
</organism>
<proteinExistence type="predicted"/>
<keyword evidence="2" id="KW-1185">Reference proteome</keyword>
<gene>
    <name evidence="1" type="ORF">Slin15195_G079900</name>
</gene>